<dbReference type="InterPro" id="IPR016032">
    <property type="entry name" value="Sig_transdc_resp-reg_C-effctor"/>
</dbReference>
<evidence type="ECO:0000313" key="7">
    <source>
        <dbReference type="Proteomes" id="UP000315947"/>
    </source>
</evidence>
<feature type="domain" description="HTH luxR-type" evidence="4">
    <location>
        <begin position="152"/>
        <end position="217"/>
    </location>
</feature>
<evidence type="ECO:0000313" key="6">
    <source>
        <dbReference type="EMBL" id="QDO86600.1"/>
    </source>
</evidence>
<dbReference type="CDD" id="cd17535">
    <property type="entry name" value="REC_NarL-like"/>
    <property type="match status" value="1"/>
</dbReference>
<dbReference type="PROSITE" id="PS50110">
    <property type="entry name" value="RESPONSE_REGULATORY"/>
    <property type="match status" value="1"/>
</dbReference>
<dbReference type="SUPFAM" id="SSF46894">
    <property type="entry name" value="C-terminal effector domain of the bipartite response regulators"/>
    <property type="match status" value="1"/>
</dbReference>
<dbReference type="CDD" id="cd06170">
    <property type="entry name" value="LuxR_C_like"/>
    <property type="match status" value="1"/>
</dbReference>
<keyword evidence="7" id="KW-1185">Reference proteome</keyword>
<evidence type="ECO:0000259" key="4">
    <source>
        <dbReference type="PROSITE" id="PS50043"/>
    </source>
</evidence>
<dbReference type="InterPro" id="IPR001789">
    <property type="entry name" value="Sig_transdc_resp-reg_receiver"/>
</dbReference>
<accession>A0ABX5X5G1</accession>
<dbReference type="Pfam" id="PF00072">
    <property type="entry name" value="Response_reg"/>
    <property type="match status" value="1"/>
</dbReference>
<evidence type="ECO:0000259" key="5">
    <source>
        <dbReference type="PROSITE" id="PS50110"/>
    </source>
</evidence>
<dbReference type="PROSITE" id="PS00622">
    <property type="entry name" value="HTH_LUXR_1"/>
    <property type="match status" value="1"/>
</dbReference>
<dbReference type="Pfam" id="PF00196">
    <property type="entry name" value="GerE"/>
    <property type="match status" value="1"/>
</dbReference>
<dbReference type="SMART" id="SM00448">
    <property type="entry name" value="REC"/>
    <property type="match status" value="1"/>
</dbReference>
<feature type="domain" description="Response regulatory" evidence="5">
    <location>
        <begin position="12"/>
        <end position="128"/>
    </location>
</feature>
<dbReference type="PRINTS" id="PR00038">
    <property type="entry name" value="HTHLUXR"/>
</dbReference>
<sequence length="219" mass="23808">MPAKLDKKVPITLALIDDQQLVRHGIASLLSLSDKVQVLWQAQNGLEAIDKLAQQPVDLILSDIRMPELDGIGMLKQIRASGSRVRIIMLTTFDDNELLMASITQGANGFLLKDVSLEKLISAITRVASGGYLIEADVLQELSSNQEQLSIDSLSEIKISSRESEILTLMAGGLSNKEIAAAVFLAQGTVKNHISNILLKLESRDRTQAVLKALQLGLI</sequence>
<dbReference type="SUPFAM" id="SSF52172">
    <property type="entry name" value="CheY-like"/>
    <property type="match status" value="1"/>
</dbReference>
<dbReference type="Proteomes" id="UP000315947">
    <property type="component" value="Chromosome"/>
</dbReference>
<organism evidence="6 7">
    <name type="scientific">Shewanella psychropiezotolerans</name>
    <dbReference type="NCBI Taxonomy" id="2593655"/>
    <lineage>
        <taxon>Bacteria</taxon>
        <taxon>Pseudomonadati</taxon>
        <taxon>Pseudomonadota</taxon>
        <taxon>Gammaproteobacteria</taxon>
        <taxon>Alteromonadales</taxon>
        <taxon>Shewanellaceae</taxon>
        <taxon>Shewanella</taxon>
    </lineage>
</organism>
<dbReference type="EMBL" id="CP041614">
    <property type="protein sequence ID" value="QDO86600.1"/>
    <property type="molecule type" value="Genomic_DNA"/>
</dbReference>
<keyword evidence="2" id="KW-0238">DNA-binding</keyword>
<name>A0ABX5X5G1_9GAMM</name>
<proteinExistence type="predicted"/>
<dbReference type="InterPro" id="IPR039420">
    <property type="entry name" value="WalR-like"/>
</dbReference>
<dbReference type="PANTHER" id="PTHR43214">
    <property type="entry name" value="TWO-COMPONENT RESPONSE REGULATOR"/>
    <property type="match status" value="1"/>
</dbReference>
<evidence type="ECO:0000256" key="3">
    <source>
        <dbReference type="PROSITE-ProRule" id="PRU00169"/>
    </source>
</evidence>
<reference evidence="6 7" key="1">
    <citation type="submission" date="2019-07" db="EMBL/GenBank/DDBJ databases">
        <title>Shewanella sp. YLB-06 whole genomic sequence.</title>
        <authorList>
            <person name="Yu L."/>
        </authorList>
    </citation>
    <scope>NUCLEOTIDE SEQUENCE [LARGE SCALE GENOMIC DNA]</scope>
    <source>
        <strain evidence="6 7">YLB-06</strain>
    </source>
</reference>
<dbReference type="InterPro" id="IPR000792">
    <property type="entry name" value="Tscrpt_reg_LuxR_C"/>
</dbReference>
<dbReference type="SMART" id="SM00421">
    <property type="entry name" value="HTH_LUXR"/>
    <property type="match status" value="1"/>
</dbReference>
<dbReference type="RefSeq" id="WP_144048882.1">
    <property type="nucleotide sequence ID" value="NZ_CP041614.1"/>
</dbReference>
<gene>
    <name evidence="6" type="ORF">FM037_07880</name>
</gene>
<feature type="modified residue" description="4-aspartylphosphate" evidence="3">
    <location>
        <position position="63"/>
    </location>
</feature>
<protein>
    <submittedName>
        <fullName evidence="6">Response regulator transcription factor</fullName>
    </submittedName>
</protein>
<evidence type="ECO:0000256" key="1">
    <source>
        <dbReference type="ARBA" id="ARBA00022553"/>
    </source>
</evidence>
<dbReference type="PANTHER" id="PTHR43214:SF43">
    <property type="entry name" value="TWO-COMPONENT RESPONSE REGULATOR"/>
    <property type="match status" value="1"/>
</dbReference>
<dbReference type="InterPro" id="IPR058245">
    <property type="entry name" value="NreC/VraR/RcsB-like_REC"/>
</dbReference>
<dbReference type="Gene3D" id="3.40.50.2300">
    <property type="match status" value="1"/>
</dbReference>
<dbReference type="InterPro" id="IPR011006">
    <property type="entry name" value="CheY-like_superfamily"/>
</dbReference>
<evidence type="ECO:0000256" key="2">
    <source>
        <dbReference type="ARBA" id="ARBA00023125"/>
    </source>
</evidence>
<dbReference type="PROSITE" id="PS50043">
    <property type="entry name" value="HTH_LUXR_2"/>
    <property type="match status" value="1"/>
</dbReference>
<keyword evidence="1 3" id="KW-0597">Phosphoprotein</keyword>